<dbReference type="AlphaFoldDB" id="A0A9P6UCY7"/>
<dbReference type="InterPro" id="IPR036005">
    <property type="entry name" value="Creatinase/aminopeptidase-like"/>
</dbReference>
<feature type="compositionally biased region" description="Basic and acidic residues" evidence="1">
    <location>
        <begin position="12"/>
        <end position="26"/>
    </location>
</feature>
<accession>A0A9P6UCY7</accession>
<dbReference type="OrthoDB" id="9995434at2759"/>
<feature type="domain" description="Peptidase M24" evidence="3">
    <location>
        <begin position="301"/>
        <end position="517"/>
    </location>
</feature>
<keyword evidence="2" id="KW-0812">Transmembrane</keyword>
<dbReference type="InterPro" id="IPR029149">
    <property type="entry name" value="Creatin/AminoP/Spt16_N"/>
</dbReference>
<evidence type="ECO:0000256" key="1">
    <source>
        <dbReference type="SAM" id="MobiDB-lite"/>
    </source>
</evidence>
<gene>
    <name evidence="4" type="ORF">DFQ27_000093</name>
</gene>
<dbReference type="PANTHER" id="PTHR46112">
    <property type="entry name" value="AMINOPEPTIDASE"/>
    <property type="match status" value="1"/>
</dbReference>
<dbReference type="SUPFAM" id="SSF55920">
    <property type="entry name" value="Creatinase/aminopeptidase"/>
    <property type="match status" value="1"/>
</dbReference>
<dbReference type="InterPro" id="IPR050659">
    <property type="entry name" value="Peptidase_M24B"/>
</dbReference>
<comment type="caution">
    <text evidence="4">The sequence shown here is derived from an EMBL/GenBank/DDBJ whole genome shotgun (WGS) entry which is preliminary data.</text>
</comment>
<dbReference type="Gene3D" id="3.90.230.10">
    <property type="entry name" value="Creatinase/methionine aminopeptidase superfamily"/>
    <property type="match status" value="1"/>
</dbReference>
<evidence type="ECO:0000259" key="3">
    <source>
        <dbReference type="Pfam" id="PF00557"/>
    </source>
</evidence>
<name>A0A9P6UCY7_9FUNG</name>
<keyword evidence="2" id="KW-0472">Membrane</keyword>
<organism evidence="4 5">
    <name type="scientific">Actinomortierella ambigua</name>
    <dbReference type="NCBI Taxonomy" id="1343610"/>
    <lineage>
        <taxon>Eukaryota</taxon>
        <taxon>Fungi</taxon>
        <taxon>Fungi incertae sedis</taxon>
        <taxon>Mucoromycota</taxon>
        <taxon>Mortierellomycotina</taxon>
        <taxon>Mortierellomycetes</taxon>
        <taxon>Mortierellales</taxon>
        <taxon>Mortierellaceae</taxon>
        <taxon>Actinomortierella</taxon>
    </lineage>
</organism>
<evidence type="ECO:0000256" key="2">
    <source>
        <dbReference type="SAM" id="Phobius"/>
    </source>
</evidence>
<dbReference type="InterPro" id="IPR000994">
    <property type="entry name" value="Pept_M24"/>
</dbReference>
<reference evidence="4" key="1">
    <citation type="journal article" date="2020" name="Fungal Divers.">
        <title>Resolving the Mortierellaceae phylogeny through synthesis of multi-gene phylogenetics and phylogenomics.</title>
        <authorList>
            <person name="Vandepol N."/>
            <person name="Liber J."/>
            <person name="Desiro A."/>
            <person name="Na H."/>
            <person name="Kennedy M."/>
            <person name="Barry K."/>
            <person name="Grigoriev I.V."/>
            <person name="Miller A.N."/>
            <person name="O'Donnell K."/>
            <person name="Stajich J.E."/>
            <person name="Bonito G."/>
        </authorList>
    </citation>
    <scope>NUCLEOTIDE SEQUENCE</scope>
    <source>
        <strain evidence="4">BC1065</strain>
    </source>
</reference>
<dbReference type="SUPFAM" id="SSF53092">
    <property type="entry name" value="Creatinase/prolidase N-terminal domain"/>
    <property type="match status" value="1"/>
</dbReference>
<keyword evidence="5" id="KW-1185">Reference proteome</keyword>
<dbReference type="EMBL" id="JAAAJB010000010">
    <property type="protein sequence ID" value="KAG0270174.1"/>
    <property type="molecule type" value="Genomic_DNA"/>
</dbReference>
<feature type="transmembrane region" description="Helical" evidence="2">
    <location>
        <begin position="50"/>
        <end position="74"/>
    </location>
</feature>
<feature type="compositionally biased region" description="Basic and acidic residues" evidence="1">
    <location>
        <begin position="213"/>
        <end position="222"/>
    </location>
</feature>
<proteinExistence type="predicted"/>
<dbReference type="Gene3D" id="3.40.350.10">
    <property type="entry name" value="Creatinase/prolidase N-terminal domain"/>
    <property type="match status" value="1"/>
</dbReference>
<keyword evidence="2" id="KW-1133">Transmembrane helix</keyword>
<dbReference type="PANTHER" id="PTHR46112:SF2">
    <property type="entry name" value="XAA-PRO AMINOPEPTIDASE P-RELATED"/>
    <property type="match status" value="1"/>
</dbReference>
<dbReference type="Pfam" id="PF00557">
    <property type="entry name" value="Peptidase_M24"/>
    <property type="match status" value="1"/>
</dbReference>
<dbReference type="Proteomes" id="UP000807716">
    <property type="component" value="Unassembled WGS sequence"/>
</dbReference>
<feature type="region of interest" description="Disordered" evidence="1">
    <location>
        <begin position="204"/>
        <end position="235"/>
    </location>
</feature>
<sequence length="534" mass="58961">MATRESAPNVADMERGNNRDTTHNEQEPLLGRVNGDGQVRTKEGLKWRCIGYSLLAVVFGLFAWGCFIVFSRLINGGLGTPRHKHLQGFCDKVKPISGHEFGERQKRLSEVLLQHQADAYIAEPGANLLHLSDIHWTLSERPFLLVIQAKKDETNQVLTRVTVVAPAFEATRARQKLTPGTSIEIKTWEEAESPYAAVQEVLDSPWAGPDDQGPSKDSHPVEAQDNNKPPKDRPRRVFLDTDMRHFVAQGLTQQLSDDFTSTMTTPTATTTTTITIPTHVSIAPKAISLLRERKTPHEVEILRCVAQATVAVIQTVHSEIRIGMRESQVQQLLTRAYGSAGLDYQHGGSLVLFGPDAALPHGSGNDTELVDGMLILIDSGARLHGYISDITRTFWAANTRWGRGRGKQDQDKNDKLEKIWYLVKSAQMAALNATRPGVSPASLDKRARETIAAGGYGEYFTHRLGHGIGLEGHEPPYLNGGNTKEELKTGMTFTNEPGVYVEGQFGIRLEDMVIVTETGYELLSGHLAENPDRP</sequence>
<protein>
    <recommendedName>
        <fullName evidence="3">Peptidase M24 domain-containing protein</fullName>
    </recommendedName>
</protein>
<evidence type="ECO:0000313" key="4">
    <source>
        <dbReference type="EMBL" id="KAG0270174.1"/>
    </source>
</evidence>
<feature type="region of interest" description="Disordered" evidence="1">
    <location>
        <begin position="1"/>
        <end position="35"/>
    </location>
</feature>
<evidence type="ECO:0000313" key="5">
    <source>
        <dbReference type="Proteomes" id="UP000807716"/>
    </source>
</evidence>